<feature type="transmembrane region" description="Helical" evidence="1">
    <location>
        <begin position="87"/>
        <end position="110"/>
    </location>
</feature>
<keyword evidence="1" id="KW-0812">Transmembrane</keyword>
<feature type="transmembrane region" description="Helical" evidence="1">
    <location>
        <begin position="47"/>
        <end position="67"/>
    </location>
</feature>
<protein>
    <submittedName>
        <fullName evidence="2">Uncharacterized protein</fullName>
    </submittedName>
</protein>
<gene>
    <name evidence="2" type="ORF">GCM10010178_19640</name>
</gene>
<evidence type="ECO:0000313" key="3">
    <source>
        <dbReference type="Proteomes" id="UP000649573"/>
    </source>
</evidence>
<organism evidence="2 3">
    <name type="scientific">Lentzea flava</name>
    <dbReference type="NCBI Taxonomy" id="103732"/>
    <lineage>
        <taxon>Bacteria</taxon>
        <taxon>Bacillati</taxon>
        <taxon>Actinomycetota</taxon>
        <taxon>Actinomycetes</taxon>
        <taxon>Pseudonocardiales</taxon>
        <taxon>Pseudonocardiaceae</taxon>
        <taxon>Lentzea</taxon>
    </lineage>
</organism>
<keyword evidence="1" id="KW-1133">Transmembrane helix</keyword>
<reference evidence="3" key="1">
    <citation type="journal article" date="2019" name="Int. J. Syst. Evol. Microbiol.">
        <title>The Global Catalogue of Microorganisms (GCM) 10K type strain sequencing project: providing services to taxonomists for standard genome sequencing and annotation.</title>
        <authorList>
            <consortium name="The Broad Institute Genomics Platform"/>
            <consortium name="The Broad Institute Genome Sequencing Center for Infectious Disease"/>
            <person name="Wu L."/>
            <person name="Ma J."/>
        </authorList>
    </citation>
    <scope>NUCLEOTIDE SEQUENCE [LARGE SCALE GENOMIC DNA]</scope>
    <source>
        <strain evidence="3">JCM 3296</strain>
    </source>
</reference>
<comment type="caution">
    <text evidence="2">The sequence shown here is derived from an EMBL/GenBank/DDBJ whole genome shotgun (WGS) entry which is preliminary data.</text>
</comment>
<keyword evidence="1" id="KW-0472">Membrane</keyword>
<sequence>MEVAAMRVVLIIAAVAALDAAALLVGWWWVTILVAALTVFRFAGTRVLLAVLAGTVVAWGASMAAQAGSQLGAVADLVAAMALNNRGLGWVVIVVSLVYALLLALAGSWIGGAARRLRRTEPEVVAEQEETLEAQHV</sequence>
<accession>A0ABQ2UEM3</accession>
<keyword evidence="3" id="KW-1185">Reference proteome</keyword>
<dbReference type="EMBL" id="BMRE01000005">
    <property type="protein sequence ID" value="GGU27501.1"/>
    <property type="molecule type" value="Genomic_DNA"/>
</dbReference>
<evidence type="ECO:0000256" key="1">
    <source>
        <dbReference type="SAM" id="Phobius"/>
    </source>
</evidence>
<proteinExistence type="predicted"/>
<evidence type="ECO:0000313" key="2">
    <source>
        <dbReference type="EMBL" id="GGU27501.1"/>
    </source>
</evidence>
<name>A0ABQ2UEM3_9PSEU</name>
<dbReference type="Proteomes" id="UP000649573">
    <property type="component" value="Unassembled WGS sequence"/>
</dbReference>
<feature type="transmembrane region" description="Helical" evidence="1">
    <location>
        <begin position="12"/>
        <end position="40"/>
    </location>
</feature>